<feature type="transmembrane region" description="Helical" evidence="1">
    <location>
        <begin position="92"/>
        <end position="114"/>
    </location>
</feature>
<dbReference type="EMBL" id="JAUSUR010000004">
    <property type="protein sequence ID" value="MDQ0361825.1"/>
    <property type="molecule type" value="Genomic_DNA"/>
</dbReference>
<accession>A0ABU0E4L9</accession>
<keyword evidence="1" id="KW-1133">Transmembrane helix</keyword>
<sequence length="163" mass="18536">MIFKKYAIKKILINFVLVNIVINGFFYYFNFRNYEGPLYLQSIKGDLLFGLVMLALLCAYTGFINTQKDVLTGTFYEEDLHFKLSKYLPKTLTLRLLAVILFVSIIVYPMFITIPNLLGVNEINHTIGFLIKTGSAALAAAVIGYFVITLSISDYKNLSNKTY</sequence>
<keyword evidence="1" id="KW-0472">Membrane</keyword>
<gene>
    <name evidence="2" type="ORF">J2S15_002575</name>
</gene>
<evidence type="ECO:0000313" key="2">
    <source>
        <dbReference type="EMBL" id="MDQ0361825.1"/>
    </source>
</evidence>
<feature type="transmembrane region" description="Helical" evidence="1">
    <location>
        <begin position="43"/>
        <end position="63"/>
    </location>
</feature>
<dbReference type="Proteomes" id="UP001230220">
    <property type="component" value="Unassembled WGS sequence"/>
</dbReference>
<evidence type="ECO:0000313" key="3">
    <source>
        <dbReference type="Proteomes" id="UP001230220"/>
    </source>
</evidence>
<proteinExistence type="predicted"/>
<feature type="transmembrane region" description="Helical" evidence="1">
    <location>
        <begin position="126"/>
        <end position="148"/>
    </location>
</feature>
<keyword evidence="3" id="KW-1185">Reference proteome</keyword>
<protein>
    <submittedName>
        <fullName evidence="2">Uncharacterized protein</fullName>
    </submittedName>
</protein>
<reference evidence="2 3" key="1">
    <citation type="submission" date="2023-07" db="EMBL/GenBank/DDBJ databases">
        <title>Genomic Encyclopedia of Type Strains, Phase IV (KMG-IV): sequencing the most valuable type-strain genomes for metagenomic binning, comparative biology and taxonomic classification.</title>
        <authorList>
            <person name="Goeker M."/>
        </authorList>
    </citation>
    <scope>NUCLEOTIDE SEQUENCE [LARGE SCALE GENOMIC DNA]</scope>
    <source>
        <strain evidence="2 3">DSM 16784</strain>
    </source>
</reference>
<feature type="transmembrane region" description="Helical" evidence="1">
    <location>
        <begin position="12"/>
        <end position="31"/>
    </location>
</feature>
<dbReference type="RefSeq" id="WP_307408889.1">
    <property type="nucleotide sequence ID" value="NZ_JAUSUR010000004.1"/>
</dbReference>
<organism evidence="2 3">
    <name type="scientific">Breznakia pachnodae</name>
    <dbReference type="NCBI Taxonomy" id="265178"/>
    <lineage>
        <taxon>Bacteria</taxon>
        <taxon>Bacillati</taxon>
        <taxon>Bacillota</taxon>
        <taxon>Erysipelotrichia</taxon>
        <taxon>Erysipelotrichales</taxon>
        <taxon>Erysipelotrichaceae</taxon>
        <taxon>Breznakia</taxon>
    </lineage>
</organism>
<evidence type="ECO:0000256" key="1">
    <source>
        <dbReference type="SAM" id="Phobius"/>
    </source>
</evidence>
<name>A0ABU0E4L9_9FIRM</name>
<comment type="caution">
    <text evidence="2">The sequence shown here is derived from an EMBL/GenBank/DDBJ whole genome shotgun (WGS) entry which is preliminary data.</text>
</comment>
<keyword evidence="1" id="KW-0812">Transmembrane</keyword>